<feature type="transmembrane region" description="Helical" evidence="1">
    <location>
        <begin position="192"/>
        <end position="208"/>
    </location>
</feature>
<protein>
    <recommendedName>
        <fullName evidence="4">YfhO family protein</fullName>
    </recommendedName>
</protein>
<feature type="transmembrane region" description="Helical" evidence="1">
    <location>
        <begin position="445"/>
        <end position="464"/>
    </location>
</feature>
<dbReference type="PANTHER" id="PTHR38454:SF1">
    <property type="entry name" value="INTEGRAL MEMBRANE PROTEIN"/>
    <property type="match status" value="1"/>
</dbReference>
<reference evidence="3" key="2">
    <citation type="submission" date="2018-12" db="EMBL/GenBank/DDBJ databases">
        <title>Maribacter lutimaris sp. nov., isolated from marine sediment.</title>
        <authorList>
            <person name="Kim K.K."/>
        </authorList>
    </citation>
    <scope>NUCLEOTIDE SEQUENCE [LARGE SCALE GENOMIC DNA]</scope>
    <source>
        <strain evidence="3">PoM-212</strain>
    </source>
</reference>
<feature type="transmembrane region" description="Helical" evidence="1">
    <location>
        <begin position="523"/>
        <end position="545"/>
    </location>
</feature>
<feature type="transmembrane region" description="Helical" evidence="1">
    <location>
        <begin position="99"/>
        <end position="116"/>
    </location>
</feature>
<dbReference type="PANTHER" id="PTHR38454">
    <property type="entry name" value="INTEGRAL MEMBRANE PROTEIN-RELATED"/>
    <property type="match status" value="1"/>
</dbReference>
<keyword evidence="1" id="KW-0812">Transmembrane</keyword>
<dbReference type="RefSeq" id="WP_125223480.1">
    <property type="nucleotide sequence ID" value="NZ_QUSX01000002.1"/>
</dbReference>
<feature type="transmembrane region" description="Helical" evidence="1">
    <location>
        <begin position="404"/>
        <end position="424"/>
    </location>
</feature>
<dbReference type="AlphaFoldDB" id="A0A3R8R7M1"/>
<sequence>MKKGLKFFFTHFFVTVFFIIAALAYFHPVLQGKVIFQNDIAQYTGMAKEQNDFRKRTETEPYWTNSAFGGMPTYQLGANYPHNYVKKLDRLIRFLPRPADYLFLYFIGFYILLCCLKVDYKLAILGALAFGFSTYLIIIIGAGHNAKAHALAYLPILLAGIILVFRKKYLSGFLVAALGMALEIVANHYQMTYYFMLLVLVLGIAYLVDAIKRKELKHYFISVGILVAAVGLGIAANATSLLATKEYADWSTRGKSELTINPDGSPKQSTNGLSKEYITQWSYGIAESLNLFVPRLFGGASQENLGEDSKSFNYLIDKGLPRSSALDFVSGIPLYWGEQPGTSGPAYIGAIIFFLFILGLFLVKGKHKWWLLFGVLLSLMLSWGKNFSGLTNFMIDYFPLYDKFRAVSSIQIVLELCAPLLAILTLKKIFSSKVPQADKLNSLKYAGAVVLGLGILLFLVKGMFDFTGPSDERLRMTGLEELPEMLKLDRKAVYTNDLVRSLVYVLLTAGLVWFYLKGKLKENLVVLGIGLLVVFDLVGVNLRYVNADNFVSKRRMLEPFQASEADKLIMEDDGVYRVFDQTDGFDSAKTAYFHQSITGYHAAKPAGMQDLYEFHIYKGNLSVFNMLNIKYVIRQDQEGNIFPIQNPDANGNAWFVKELKPVNSANEEILALDSLDTKSVAVFNSQKITNINRFDFQVDSTATIQLTDYEPNHLTYSSSNPNAGIVVFSEMYYPHGWNAYLDGERTDHFKVNYVLRAVRVPQGEHIIEFKFEPEVVKQGSTISLASTILLGLVLMGGIGYSFWRTKKEEGTEENVQTSN</sequence>
<feature type="transmembrane region" description="Helical" evidence="1">
    <location>
        <begin position="7"/>
        <end position="26"/>
    </location>
</feature>
<dbReference type="EMBL" id="QUSX01000002">
    <property type="protein sequence ID" value="RRQ48758.1"/>
    <property type="molecule type" value="Genomic_DNA"/>
</dbReference>
<evidence type="ECO:0008006" key="4">
    <source>
        <dbReference type="Google" id="ProtNLM"/>
    </source>
</evidence>
<dbReference type="InterPro" id="IPR018580">
    <property type="entry name" value="Uncharacterised_YfhO"/>
</dbReference>
<feature type="transmembrane region" description="Helical" evidence="1">
    <location>
        <begin position="148"/>
        <end position="165"/>
    </location>
</feature>
<evidence type="ECO:0000313" key="2">
    <source>
        <dbReference type="EMBL" id="RRQ48758.1"/>
    </source>
</evidence>
<proteinExistence type="predicted"/>
<evidence type="ECO:0000256" key="1">
    <source>
        <dbReference type="SAM" id="Phobius"/>
    </source>
</evidence>
<dbReference type="Pfam" id="PF09586">
    <property type="entry name" value="YfhO"/>
    <property type="match status" value="1"/>
</dbReference>
<dbReference type="OrthoDB" id="9772884at2"/>
<reference evidence="3" key="1">
    <citation type="submission" date="2018-08" db="EMBL/GenBank/DDBJ databases">
        <authorList>
            <person name="Khan S.A."/>
            <person name="J S.E."/>
        </authorList>
    </citation>
    <scope>NUCLEOTIDE SEQUENCE [LARGE SCALE GENOMIC DNA]</scope>
    <source>
        <strain evidence="3">PoM-212</strain>
    </source>
</reference>
<feature type="transmembrane region" description="Helical" evidence="1">
    <location>
        <begin position="220"/>
        <end position="243"/>
    </location>
</feature>
<keyword evidence="1" id="KW-1133">Transmembrane helix</keyword>
<accession>A0A3R8R7M1</accession>
<feature type="transmembrane region" description="Helical" evidence="1">
    <location>
        <begin position="369"/>
        <end position="384"/>
    </location>
</feature>
<feature type="transmembrane region" description="Helical" evidence="1">
    <location>
        <begin position="782"/>
        <end position="803"/>
    </location>
</feature>
<feature type="transmembrane region" description="Helical" evidence="1">
    <location>
        <begin position="123"/>
        <end position="142"/>
    </location>
</feature>
<evidence type="ECO:0000313" key="3">
    <source>
        <dbReference type="Proteomes" id="UP000286990"/>
    </source>
</evidence>
<name>A0A3R8R7M1_9FLAO</name>
<gene>
    <name evidence="2" type="ORF">DZC72_13880</name>
</gene>
<feature type="transmembrane region" description="Helical" evidence="1">
    <location>
        <begin position="344"/>
        <end position="362"/>
    </location>
</feature>
<comment type="caution">
    <text evidence="2">The sequence shown here is derived from an EMBL/GenBank/DDBJ whole genome shotgun (WGS) entry which is preliminary data.</text>
</comment>
<dbReference type="Proteomes" id="UP000286990">
    <property type="component" value="Unassembled WGS sequence"/>
</dbReference>
<feature type="transmembrane region" description="Helical" evidence="1">
    <location>
        <begin position="498"/>
        <end position="516"/>
    </location>
</feature>
<feature type="transmembrane region" description="Helical" evidence="1">
    <location>
        <begin position="170"/>
        <end position="186"/>
    </location>
</feature>
<organism evidence="2 3">
    <name type="scientific">Maribacter algicola</name>
    <dbReference type="NCBI Taxonomy" id="2498892"/>
    <lineage>
        <taxon>Bacteria</taxon>
        <taxon>Pseudomonadati</taxon>
        <taxon>Bacteroidota</taxon>
        <taxon>Flavobacteriia</taxon>
        <taxon>Flavobacteriales</taxon>
        <taxon>Flavobacteriaceae</taxon>
        <taxon>Maribacter</taxon>
    </lineage>
</organism>
<keyword evidence="3" id="KW-1185">Reference proteome</keyword>
<keyword evidence="1" id="KW-0472">Membrane</keyword>